<sequence>MKGSELNWIVRKASELLSDKIEDGPLDEDDIELAYSIFAKPRLVKSLNSFRDKGEYYETVDCVKEKLHEVAQELNAKYWPDEGS</sequence>
<comment type="caution">
    <text evidence="1">The sequence shown here is derived from an EMBL/GenBank/DDBJ whole genome shotgun (WGS) entry which is preliminary data.</text>
</comment>
<accession>A0A133VB68</accession>
<protein>
    <submittedName>
        <fullName evidence="1">Uncharacterized protein</fullName>
    </submittedName>
</protein>
<organism evidence="1 2">
    <name type="scientific">candidate division MSBL1 archaeon SCGC-AAA261F19</name>
    <dbReference type="NCBI Taxonomy" id="1698275"/>
    <lineage>
        <taxon>Archaea</taxon>
        <taxon>Methanobacteriati</taxon>
        <taxon>Methanobacteriota</taxon>
        <taxon>candidate division MSBL1</taxon>
    </lineage>
</organism>
<reference evidence="1 2" key="1">
    <citation type="journal article" date="2016" name="Sci. Rep.">
        <title>Metabolic traits of an uncultured archaeal lineage -MSBL1- from brine pools of the Red Sea.</title>
        <authorList>
            <person name="Mwirichia R."/>
            <person name="Alam I."/>
            <person name="Rashid M."/>
            <person name="Vinu M."/>
            <person name="Ba-Alawi W."/>
            <person name="Anthony Kamau A."/>
            <person name="Kamanda Ngugi D."/>
            <person name="Goker M."/>
            <person name="Klenk H.P."/>
            <person name="Bajic V."/>
            <person name="Stingl U."/>
        </authorList>
    </citation>
    <scope>NUCLEOTIDE SEQUENCE [LARGE SCALE GENOMIC DNA]</scope>
    <source>
        <strain evidence="1">SCGC-AAA261F19</strain>
    </source>
</reference>
<dbReference type="EMBL" id="LHXZ01000006">
    <property type="protein sequence ID" value="KXB03655.1"/>
    <property type="molecule type" value="Genomic_DNA"/>
</dbReference>
<proteinExistence type="predicted"/>
<dbReference type="Proteomes" id="UP000070565">
    <property type="component" value="Unassembled WGS sequence"/>
</dbReference>
<gene>
    <name evidence="1" type="ORF">AKJ45_00895</name>
</gene>
<evidence type="ECO:0000313" key="2">
    <source>
        <dbReference type="Proteomes" id="UP000070565"/>
    </source>
</evidence>
<evidence type="ECO:0000313" key="1">
    <source>
        <dbReference type="EMBL" id="KXB03655.1"/>
    </source>
</evidence>
<dbReference type="AlphaFoldDB" id="A0A133VB68"/>
<name>A0A133VB68_9EURY</name>
<keyword evidence="2" id="KW-1185">Reference proteome</keyword>